<dbReference type="Gene3D" id="3.90.320.10">
    <property type="match status" value="1"/>
</dbReference>
<dbReference type="InterPro" id="IPR011604">
    <property type="entry name" value="PDDEXK-like_dom_sf"/>
</dbReference>
<keyword evidence="1" id="KW-0540">Nuclease</keyword>
<accession>A0A7T0M206</accession>
<dbReference type="Proteomes" id="UP000594823">
    <property type="component" value="Segment"/>
</dbReference>
<dbReference type="EMBL" id="MW291015">
    <property type="protein sequence ID" value="QPL13922.1"/>
    <property type="molecule type" value="Genomic_DNA"/>
</dbReference>
<gene>
    <name evidence="1" type="primary">47</name>
    <name evidence="1" type="ORF">SEA_NANCYRAE_47</name>
</gene>
<keyword evidence="1" id="KW-0378">Hydrolase</keyword>
<sequence length="295" mass="32885">MTGELRPVFTTAAPSADVLDRVVDQAAGAIGSIPHTPMPNGQQFFRVTDADTVRDELIGVIDWHARHHPRNLQKELGPSEVGHPCSRKLAYGITDAPSCNPGFDRLPSEIGIAYHDRLDKHFRAENQRIGRERWLTETTVEPWPGLWGSSDLFDVDNARVLDWKILGDSSMKKMQLHGPNLSYRRQLQFYGRGFERAGLPVKQVVLVAIPKAGTLRGTKVFVYDYDASVTERGYARWVQLLVMVDVLQVEHNPKAYAAFETVGENCQFCPWFKREPDDSGLQCGGAPDTSAGIAV</sequence>
<organism evidence="1 2">
    <name type="scientific">Gordonia phage NancyRae</name>
    <dbReference type="NCBI Taxonomy" id="2793698"/>
    <lineage>
        <taxon>Viruses</taxon>
        <taxon>Duplodnaviria</taxon>
        <taxon>Heunggongvirae</taxon>
        <taxon>Uroviricota</taxon>
        <taxon>Caudoviricetes</taxon>
        <taxon>Betterkatzvirus</taxon>
        <taxon>Betterkatzvirus betterkatz</taxon>
    </lineage>
</organism>
<reference evidence="1 2" key="1">
    <citation type="submission" date="2020-11" db="EMBL/GenBank/DDBJ databases">
        <authorList>
            <person name="Abousaab L.D."/>
            <person name="Angerer C.H."/>
            <person name="Atreya S.N."/>
            <person name="Bash H.O."/>
            <person name="Behrendt M.A."/>
            <person name="Benton N."/>
            <person name="Bhagat J."/>
            <person name="Bittner R.A."/>
            <person name="Bolinas C."/>
            <person name="Bosco I."/>
            <person name="Carpio A."/>
            <person name="Cook R.I."/>
            <person name="DeCataldo M.K."/>
            <person name="Dhanda R."/>
            <person name="Dickinson G."/>
            <person name="Dudash L.N."/>
            <person name="Elekwachi K.C."/>
            <person name="Fan M.G."/>
            <person name="Fentis K."/>
            <person name="Forney D.L."/>
            <person name="George J.C."/>
            <person name="Glacken O."/>
            <person name="Graham J.A."/>
            <person name="Han E."/>
            <person name="Harvey J.B."/>
            <person name="Henry B.M."/>
            <person name="Huang C."/>
            <person name="Huntley K.R."/>
            <person name="Jacoby M.W."/>
            <person name="Kern B.T."/>
            <person name="Kline H.G."/>
            <person name="Lontz A.J."/>
            <person name="Mason J.M."/>
            <person name="McCormick K.M."/>
            <person name="McHugh K."/>
            <person name="McMahon B.G."/>
            <person name="Miklos A."/>
            <person name="Miller A.D."/>
            <person name="Mynatt C."/>
            <person name="Nafaa O.S."/>
            <person name="Nieves L.E."/>
            <person name="Odeniyi O."/>
            <person name="Oppenheimer K.G."/>
            <person name="Paras I."/>
            <person name="Patel A.D."/>
            <person name="Patel N.S."/>
            <person name="Person P.M."/>
            <person name="Qadri A.M."/>
            <person name="Riar A.K."/>
            <person name="Rivera-Hoelzle M."/>
            <person name="Rossman J."/>
            <person name="Rupik A.R."/>
            <person name="Sampath S."/>
            <person name="Schellinger E.D."/>
            <person name="Schultz E."/>
            <person name="Sen R.E."/>
            <person name="Sessock A.J."/>
            <person name="Slomiak T."/>
            <person name="Somayajula M."/>
            <person name="Sriram A."/>
            <person name="Starr K.R."/>
            <person name="Stewart S.G."/>
            <person name="Stojkov D."/>
            <person name="Swartz C.S."/>
            <person name="Tobon L.A."/>
            <person name="Uchechi U."/>
            <person name="Wu Y."/>
            <person name="Zidonis A."/>
            <person name="Butela K.A."/>
            <person name="Hammer B.W."/>
            <person name="Robertson J.A."/>
            <person name="Warner M.H."/>
            <person name="Garlena R.A."/>
            <person name="Russell D.A."/>
            <person name="Pope W.H."/>
            <person name="Jacobs-Sera D."/>
            <person name="Hatfull G.F."/>
        </authorList>
    </citation>
    <scope>NUCLEOTIDE SEQUENCE [LARGE SCALE GENOMIC DNA]</scope>
</reference>
<name>A0A7T0M206_9CAUD</name>
<evidence type="ECO:0000313" key="2">
    <source>
        <dbReference type="Proteomes" id="UP000594823"/>
    </source>
</evidence>
<dbReference type="GO" id="GO:0004527">
    <property type="term" value="F:exonuclease activity"/>
    <property type="evidence" value="ECO:0007669"/>
    <property type="project" value="UniProtKB-KW"/>
</dbReference>
<evidence type="ECO:0000313" key="1">
    <source>
        <dbReference type="EMBL" id="QPL13922.1"/>
    </source>
</evidence>
<proteinExistence type="predicted"/>
<keyword evidence="1" id="KW-0269">Exonuclease</keyword>
<protein>
    <submittedName>
        <fullName evidence="1">Exonuclease</fullName>
    </submittedName>
</protein>